<reference evidence="1 2" key="1">
    <citation type="submission" date="2017-12" db="EMBL/GenBank/DDBJ databases">
        <title>Phylogenetic diversity of female urinary microbiome.</title>
        <authorList>
            <person name="Thomas-White K."/>
            <person name="Wolfe A.J."/>
        </authorList>
    </citation>
    <scope>NUCLEOTIDE SEQUENCE [LARGE SCALE GENOMIC DNA]</scope>
    <source>
        <strain evidence="1 2">UMB0682</strain>
    </source>
</reference>
<dbReference type="Proteomes" id="UP000234905">
    <property type="component" value="Unassembled WGS sequence"/>
</dbReference>
<evidence type="ECO:0000313" key="2">
    <source>
        <dbReference type="Proteomes" id="UP000234905"/>
    </source>
</evidence>
<comment type="caution">
    <text evidence="1">The sequence shown here is derived from an EMBL/GenBank/DDBJ whole genome shotgun (WGS) entry which is preliminary data.</text>
</comment>
<sequence length="110" mass="12939">MISHGNGLLVIQENKVPEFKKLLVEYYEGEDLQSVTDAFACVREDDWKARCENERKRIGGRLRSFVGRNCAFNGNCQLNLLLRNCCFSYNFTMIMMNSSLEWRSFYDFSR</sequence>
<dbReference type="EMBL" id="PKJN01000001">
    <property type="protein sequence ID" value="PKZ60422.1"/>
    <property type="molecule type" value="Genomic_DNA"/>
</dbReference>
<protein>
    <submittedName>
        <fullName evidence="1">Uncharacterized protein</fullName>
    </submittedName>
</protein>
<accession>A0AAP8IUT3</accession>
<name>A0AAP8IUT3_GARVA</name>
<dbReference type="AlphaFoldDB" id="A0AAP8IUT3"/>
<proteinExistence type="predicted"/>
<organism evidence="1 2">
    <name type="scientific">Gardnerella vaginalis</name>
    <dbReference type="NCBI Taxonomy" id="2702"/>
    <lineage>
        <taxon>Bacteria</taxon>
        <taxon>Bacillati</taxon>
        <taxon>Actinomycetota</taxon>
        <taxon>Actinomycetes</taxon>
        <taxon>Bifidobacteriales</taxon>
        <taxon>Bifidobacteriaceae</taxon>
        <taxon>Gardnerella</taxon>
    </lineage>
</organism>
<gene>
    <name evidence="1" type="ORF">CYJ61_03365</name>
</gene>
<evidence type="ECO:0000313" key="1">
    <source>
        <dbReference type="EMBL" id="PKZ60422.1"/>
    </source>
</evidence>